<evidence type="ECO:0000313" key="4">
    <source>
        <dbReference type="Proteomes" id="UP001596989"/>
    </source>
</evidence>
<dbReference type="PANTHER" id="PTHR43818:SF11">
    <property type="entry name" value="BCDNA.GH03377"/>
    <property type="match status" value="1"/>
</dbReference>
<protein>
    <submittedName>
        <fullName evidence="3">Gfo/Idh/MocA family protein</fullName>
    </submittedName>
</protein>
<dbReference type="InterPro" id="IPR050463">
    <property type="entry name" value="Gfo/Idh/MocA_oxidrdct_glycsds"/>
</dbReference>
<sequence>MKKYRMALIGIGGFGASHVKVLLQLANEEVLEVTAFAEMNVAAQQQSYERLTAVGANHYIDYEEMLQAHPDIDFVVISTPIATHKPISIRVMEMGFHVLVEKPPAVTIQDVDEMIAASKKYGKYCQVNFQMTSGRAFRKMLTELRNGSIGELRQVTGVGMWQRTKNYYSRTGWAGKLVYNDQYVLDGTFMNPLAHTLNNCQIAACAASNDVLSVTPEWVQAELYHVNDIDGDDVSCIQTRMSNGVEVNFYGMLCHHRSDVPYIVLRGSSGEMRWQYDHTMTINSGDRLEKHTFDDGDLMGNMYRNLIDAIDNPETELLASLEACRNYVLIANGAYESAKKVVDIPRQYVVEEQLPETSVRLLPSLSERILEISNAGLLYSQAELPWAVATDRMDMTSYRYFELPEGLR</sequence>
<name>A0ABW3HVA4_9BACL</name>
<keyword evidence="1" id="KW-0560">Oxidoreductase</keyword>
<evidence type="ECO:0000313" key="3">
    <source>
        <dbReference type="EMBL" id="MFD0961448.1"/>
    </source>
</evidence>
<reference evidence="4" key="1">
    <citation type="journal article" date="2019" name="Int. J. Syst. Evol. Microbiol.">
        <title>The Global Catalogue of Microorganisms (GCM) 10K type strain sequencing project: providing services to taxonomists for standard genome sequencing and annotation.</title>
        <authorList>
            <consortium name="The Broad Institute Genomics Platform"/>
            <consortium name="The Broad Institute Genome Sequencing Center for Infectious Disease"/>
            <person name="Wu L."/>
            <person name="Ma J."/>
        </authorList>
    </citation>
    <scope>NUCLEOTIDE SEQUENCE [LARGE SCALE GENOMIC DNA]</scope>
    <source>
        <strain evidence="4">CCUG 59129</strain>
    </source>
</reference>
<dbReference type="InterPro" id="IPR036291">
    <property type="entry name" value="NAD(P)-bd_dom_sf"/>
</dbReference>
<comment type="caution">
    <text evidence="3">The sequence shown here is derived from an EMBL/GenBank/DDBJ whole genome shotgun (WGS) entry which is preliminary data.</text>
</comment>
<dbReference type="Gene3D" id="3.30.360.10">
    <property type="entry name" value="Dihydrodipicolinate Reductase, domain 2"/>
    <property type="match status" value="1"/>
</dbReference>
<keyword evidence="4" id="KW-1185">Reference proteome</keyword>
<feature type="domain" description="Gfo/Idh/MocA-like oxidoreductase N-terminal" evidence="2">
    <location>
        <begin position="5"/>
        <end position="129"/>
    </location>
</feature>
<dbReference type="PANTHER" id="PTHR43818">
    <property type="entry name" value="BCDNA.GH03377"/>
    <property type="match status" value="1"/>
</dbReference>
<organism evidence="3 4">
    <name type="scientific">Paenibacillus chungangensis</name>
    <dbReference type="NCBI Taxonomy" id="696535"/>
    <lineage>
        <taxon>Bacteria</taxon>
        <taxon>Bacillati</taxon>
        <taxon>Bacillota</taxon>
        <taxon>Bacilli</taxon>
        <taxon>Bacillales</taxon>
        <taxon>Paenibacillaceae</taxon>
        <taxon>Paenibacillus</taxon>
    </lineage>
</organism>
<evidence type="ECO:0000256" key="1">
    <source>
        <dbReference type="ARBA" id="ARBA00023002"/>
    </source>
</evidence>
<dbReference type="SUPFAM" id="SSF55347">
    <property type="entry name" value="Glyceraldehyde-3-phosphate dehydrogenase-like, C-terminal domain"/>
    <property type="match status" value="1"/>
</dbReference>
<dbReference type="Gene3D" id="3.40.50.720">
    <property type="entry name" value="NAD(P)-binding Rossmann-like Domain"/>
    <property type="match status" value="1"/>
</dbReference>
<evidence type="ECO:0000259" key="2">
    <source>
        <dbReference type="Pfam" id="PF01408"/>
    </source>
</evidence>
<dbReference type="SUPFAM" id="SSF51735">
    <property type="entry name" value="NAD(P)-binding Rossmann-fold domains"/>
    <property type="match status" value="1"/>
</dbReference>
<dbReference type="Proteomes" id="UP001596989">
    <property type="component" value="Unassembled WGS sequence"/>
</dbReference>
<dbReference type="InterPro" id="IPR000683">
    <property type="entry name" value="Gfo/Idh/MocA-like_OxRdtase_N"/>
</dbReference>
<proteinExistence type="predicted"/>
<dbReference type="EMBL" id="JBHTJZ010000036">
    <property type="protein sequence ID" value="MFD0961448.1"/>
    <property type="molecule type" value="Genomic_DNA"/>
</dbReference>
<dbReference type="RefSeq" id="WP_377567032.1">
    <property type="nucleotide sequence ID" value="NZ_JBHTJZ010000036.1"/>
</dbReference>
<accession>A0ABW3HVA4</accession>
<dbReference type="Pfam" id="PF01408">
    <property type="entry name" value="GFO_IDH_MocA"/>
    <property type="match status" value="1"/>
</dbReference>
<gene>
    <name evidence="3" type="ORF">ACFQ2I_19015</name>
</gene>